<sequence>MNRNMKIAMASALALATALPAAAQSYRPTDEYLRQQREYERERVQYDQTRDDYREARQDYRESRRNYRIARRDYERRLAEWERARGIYDRRYGAGAYARMYPRPVWDQTYWTRYETPPYAGYYGRNVSANVRCDNNNSTVAGGLIGALAGAVLGSNVAARNARTEGAVLGGLVGAGVGAAVGNANDRYKCDSRGPYFSYDDTVPYREGRTRYSSAYNYDYYSRQRCRLAPAPVDAYGRDMRYVRVCPDGDGRYRITG</sequence>
<dbReference type="Pfam" id="PF13488">
    <property type="entry name" value="Gly-zipper_Omp"/>
    <property type="match status" value="1"/>
</dbReference>
<evidence type="ECO:0000259" key="3">
    <source>
        <dbReference type="Pfam" id="PF13488"/>
    </source>
</evidence>
<proteinExistence type="predicted"/>
<dbReference type="EMBL" id="QFYS01000004">
    <property type="protein sequence ID" value="RAK65518.1"/>
    <property type="molecule type" value="Genomic_DNA"/>
</dbReference>
<keyword evidence="1" id="KW-0175">Coiled coil</keyword>
<evidence type="ECO:0000256" key="1">
    <source>
        <dbReference type="SAM" id="Coils"/>
    </source>
</evidence>
<dbReference type="InterPro" id="IPR039567">
    <property type="entry name" value="Gly-zipper"/>
</dbReference>
<feature type="coiled-coil region" evidence="1">
    <location>
        <begin position="36"/>
        <end position="84"/>
    </location>
</feature>
<evidence type="ECO:0000313" key="4">
    <source>
        <dbReference type="EMBL" id="RAK65518.1"/>
    </source>
</evidence>
<dbReference type="RefSeq" id="WP_111276114.1">
    <property type="nucleotide sequence ID" value="NZ_QFYS01000004.1"/>
</dbReference>
<gene>
    <name evidence="4" type="ORF">DJ019_11185</name>
</gene>
<dbReference type="OrthoDB" id="7184500at2"/>
<dbReference type="AlphaFoldDB" id="A0A328BKN0"/>
<comment type="caution">
    <text evidence="4">The sequence shown here is derived from an EMBL/GenBank/DDBJ whole genome shotgun (WGS) entry which is preliminary data.</text>
</comment>
<protein>
    <recommendedName>
        <fullName evidence="3">Glycine zipper domain-containing protein</fullName>
    </recommendedName>
</protein>
<accession>A0A328BKN0</accession>
<feature type="chain" id="PRO_5016235431" description="Glycine zipper domain-containing protein" evidence="2">
    <location>
        <begin position="24"/>
        <end position="257"/>
    </location>
</feature>
<evidence type="ECO:0000256" key="2">
    <source>
        <dbReference type="SAM" id="SignalP"/>
    </source>
</evidence>
<dbReference type="Proteomes" id="UP000249524">
    <property type="component" value="Unassembled WGS sequence"/>
</dbReference>
<keyword evidence="5" id="KW-1185">Reference proteome</keyword>
<evidence type="ECO:0000313" key="5">
    <source>
        <dbReference type="Proteomes" id="UP000249524"/>
    </source>
</evidence>
<dbReference type="GO" id="GO:0009279">
    <property type="term" value="C:cell outer membrane"/>
    <property type="evidence" value="ECO:0007669"/>
    <property type="project" value="UniProtKB-SubCell"/>
</dbReference>
<feature type="domain" description="Glycine zipper" evidence="3">
    <location>
        <begin position="142"/>
        <end position="187"/>
    </location>
</feature>
<feature type="signal peptide" evidence="2">
    <location>
        <begin position="1"/>
        <end position="23"/>
    </location>
</feature>
<keyword evidence="2" id="KW-0732">Signal</keyword>
<reference evidence="4 5" key="1">
    <citation type="submission" date="2018-05" db="EMBL/GenBank/DDBJ databases">
        <authorList>
            <person name="Lanie J.A."/>
            <person name="Ng W.-L."/>
            <person name="Kazmierczak K.M."/>
            <person name="Andrzejewski T.M."/>
            <person name="Davidsen T.M."/>
            <person name="Wayne K.J."/>
            <person name="Tettelin H."/>
            <person name="Glass J.I."/>
            <person name="Rusch D."/>
            <person name="Podicherti R."/>
            <person name="Tsui H.-C.T."/>
            <person name="Winkler M.E."/>
        </authorList>
    </citation>
    <scope>NUCLEOTIDE SEQUENCE [LARGE SCALE GENOMIC DNA]</scope>
    <source>
        <strain evidence="4 5">BUT-10</strain>
    </source>
</reference>
<organism evidence="4 5">
    <name type="scientific">Phenylobacterium kunshanense</name>
    <dbReference type="NCBI Taxonomy" id="1445034"/>
    <lineage>
        <taxon>Bacteria</taxon>
        <taxon>Pseudomonadati</taxon>
        <taxon>Pseudomonadota</taxon>
        <taxon>Alphaproteobacteria</taxon>
        <taxon>Caulobacterales</taxon>
        <taxon>Caulobacteraceae</taxon>
        <taxon>Phenylobacterium</taxon>
    </lineage>
</organism>
<name>A0A328BKN0_9CAUL</name>